<dbReference type="AlphaFoldDB" id="A0A8I6R8Q2"/>
<organism evidence="1 2">
    <name type="scientific">Cimex lectularius</name>
    <name type="common">Bed bug</name>
    <name type="synonym">Acanthia lectularia</name>
    <dbReference type="NCBI Taxonomy" id="79782"/>
    <lineage>
        <taxon>Eukaryota</taxon>
        <taxon>Metazoa</taxon>
        <taxon>Ecdysozoa</taxon>
        <taxon>Arthropoda</taxon>
        <taxon>Hexapoda</taxon>
        <taxon>Insecta</taxon>
        <taxon>Pterygota</taxon>
        <taxon>Neoptera</taxon>
        <taxon>Paraneoptera</taxon>
        <taxon>Hemiptera</taxon>
        <taxon>Heteroptera</taxon>
        <taxon>Panheteroptera</taxon>
        <taxon>Cimicomorpha</taxon>
        <taxon>Cimicidae</taxon>
        <taxon>Cimex</taxon>
    </lineage>
</organism>
<keyword evidence="2" id="KW-1185">Reference proteome</keyword>
<sequence>MRNPSNSSKMDLDYFDSLKESQVPTFPSDGISDTDRKKIDELMGETSSGIMKNTNLHIDPSIISRIDEIDIQLAKLRNIRNHEEARKTHNAKFRHEIEEKMSEIGSSFDEMMEIQEKLTKSFGEDEGLKKIEYTIEDSEDCSTQD</sequence>
<dbReference type="OrthoDB" id="10555877at2759"/>
<evidence type="ECO:0000313" key="2">
    <source>
        <dbReference type="Proteomes" id="UP000494040"/>
    </source>
</evidence>
<protein>
    <submittedName>
        <fullName evidence="1">Uncharacterized protein</fullName>
    </submittedName>
</protein>
<dbReference type="Proteomes" id="UP000494040">
    <property type="component" value="Unassembled WGS sequence"/>
</dbReference>
<accession>A0A8I6R8Q2</accession>
<dbReference type="GeneID" id="106661599"/>
<dbReference type="EnsemblMetazoa" id="XM_014385111.2">
    <property type="protein sequence ID" value="XP_014240597.1"/>
    <property type="gene ID" value="LOC106661599"/>
</dbReference>
<reference evidence="1" key="1">
    <citation type="submission" date="2022-01" db="UniProtKB">
        <authorList>
            <consortium name="EnsemblMetazoa"/>
        </authorList>
    </citation>
    <scope>IDENTIFICATION</scope>
</reference>
<name>A0A8I6R8Q2_CIMLE</name>
<dbReference type="RefSeq" id="XP_014240597.1">
    <property type="nucleotide sequence ID" value="XM_014385111.2"/>
</dbReference>
<dbReference type="KEGG" id="clec:106661599"/>
<proteinExistence type="predicted"/>
<evidence type="ECO:0000313" key="1">
    <source>
        <dbReference type="EnsemblMetazoa" id="XP_014240597.1"/>
    </source>
</evidence>